<name>A0AAD6Z3N3_9AGAR</name>
<proteinExistence type="predicted"/>
<protein>
    <submittedName>
        <fullName evidence="1">Uncharacterized protein</fullName>
    </submittedName>
</protein>
<comment type="caution">
    <text evidence="1">The sequence shown here is derived from an EMBL/GenBank/DDBJ whole genome shotgun (WGS) entry which is preliminary data.</text>
</comment>
<evidence type="ECO:0000313" key="2">
    <source>
        <dbReference type="Proteomes" id="UP001218218"/>
    </source>
</evidence>
<keyword evidence="2" id="KW-1185">Reference proteome</keyword>
<dbReference type="EMBL" id="JARIHO010000095">
    <property type="protein sequence ID" value="KAJ7305604.1"/>
    <property type="molecule type" value="Genomic_DNA"/>
</dbReference>
<dbReference type="Proteomes" id="UP001218218">
    <property type="component" value="Unassembled WGS sequence"/>
</dbReference>
<dbReference type="AlphaFoldDB" id="A0AAD6Z3N3"/>
<organism evidence="1 2">
    <name type="scientific">Mycena albidolilacea</name>
    <dbReference type="NCBI Taxonomy" id="1033008"/>
    <lineage>
        <taxon>Eukaryota</taxon>
        <taxon>Fungi</taxon>
        <taxon>Dikarya</taxon>
        <taxon>Basidiomycota</taxon>
        <taxon>Agaricomycotina</taxon>
        <taxon>Agaricomycetes</taxon>
        <taxon>Agaricomycetidae</taxon>
        <taxon>Agaricales</taxon>
        <taxon>Marasmiineae</taxon>
        <taxon>Mycenaceae</taxon>
        <taxon>Mycena</taxon>
    </lineage>
</organism>
<accession>A0AAD6Z3N3</accession>
<gene>
    <name evidence="1" type="ORF">DFH08DRAFT_721003</name>
</gene>
<reference evidence="1" key="1">
    <citation type="submission" date="2023-03" db="EMBL/GenBank/DDBJ databases">
        <title>Massive genome expansion in bonnet fungi (Mycena s.s.) driven by repeated elements and novel gene families across ecological guilds.</title>
        <authorList>
            <consortium name="Lawrence Berkeley National Laboratory"/>
            <person name="Harder C.B."/>
            <person name="Miyauchi S."/>
            <person name="Viragh M."/>
            <person name="Kuo A."/>
            <person name="Thoen E."/>
            <person name="Andreopoulos B."/>
            <person name="Lu D."/>
            <person name="Skrede I."/>
            <person name="Drula E."/>
            <person name="Henrissat B."/>
            <person name="Morin E."/>
            <person name="Kohler A."/>
            <person name="Barry K."/>
            <person name="LaButti K."/>
            <person name="Morin E."/>
            <person name="Salamov A."/>
            <person name="Lipzen A."/>
            <person name="Mereny Z."/>
            <person name="Hegedus B."/>
            <person name="Baldrian P."/>
            <person name="Stursova M."/>
            <person name="Weitz H."/>
            <person name="Taylor A."/>
            <person name="Grigoriev I.V."/>
            <person name="Nagy L.G."/>
            <person name="Martin F."/>
            <person name="Kauserud H."/>
        </authorList>
    </citation>
    <scope>NUCLEOTIDE SEQUENCE</scope>
    <source>
        <strain evidence="1">CBHHK002</strain>
    </source>
</reference>
<sequence length="161" mass="18414">MLAAARTFCLTIDALALSKDLKEELPIFFHVGLKKGRTKHNNSECARCLRNNHNMRTTGDALAIVERNYFRHSRRKNCACGSCREDRGRGCISPYLCQEEAIKFLDGLAEKWDPRRKINQPCAELTEEETDANKAAMDKDEPVIFDPKIVAHKLSEVFRIF</sequence>
<evidence type="ECO:0000313" key="1">
    <source>
        <dbReference type="EMBL" id="KAJ7305604.1"/>
    </source>
</evidence>
<feature type="non-terminal residue" evidence="1">
    <location>
        <position position="161"/>
    </location>
</feature>